<gene>
    <name evidence="5" type="primary">hpaI</name>
    <name evidence="5" type="ORF">HMPREF9371_1479</name>
</gene>
<proteinExistence type="inferred from homology"/>
<dbReference type="InterPro" id="IPR040442">
    <property type="entry name" value="Pyrv_kinase-like_dom_sf"/>
</dbReference>
<dbReference type="InterPro" id="IPR050251">
    <property type="entry name" value="HpcH-HpaI_aldolase"/>
</dbReference>
<dbReference type="HOGENOM" id="CLU_059964_1_0_4"/>
<evidence type="ECO:0000313" key="6">
    <source>
        <dbReference type="Proteomes" id="UP000003019"/>
    </source>
</evidence>
<dbReference type="STRING" id="1032488.HMPREF9371_1479"/>
<dbReference type="Proteomes" id="UP000003019">
    <property type="component" value="Unassembled WGS sequence"/>
</dbReference>
<dbReference type="EC" id="4.1.2.-" evidence="5"/>
<comment type="caution">
    <text evidence="5">The sequence shown here is derived from an EMBL/GenBank/DDBJ whole genome shotgun (WGS) entry which is preliminary data.</text>
</comment>
<dbReference type="GO" id="GO:0016832">
    <property type="term" value="F:aldehyde-lyase activity"/>
    <property type="evidence" value="ECO:0007669"/>
    <property type="project" value="UniProtKB-ARBA"/>
</dbReference>
<sequence length="270" mass="28487">MRSVAMDMPINQFKQKLYARQRQIGLFLGLGDAYAAEVVATAGFDWLLIDGEHGPNDVRSIRDQLQVLAAYPAQQAVVRLADHNPATIKRVLDVGAQTLMIPMVETAAQAAALVRATRYPPQGIRGVGTAMARAARWNAVADYFAQADAQMCLIVQIESVSGLANLAEIATVDGVDAVFIGPSDLAASMGHLGQPSHPDVQQAVAQAIQTIAQAGKAAGVFSADPQVAQAYERLGASFMLVGVDTLLLRQAAASLMAKFGGAAQNNMAPY</sequence>
<dbReference type="Pfam" id="PF03328">
    <property type="entry name" value="HpcH_HpaI"/>
    <property type="match status" value="1"/>
</dbReference>
<evidence type="ECO:0000259" key="4">
    <source>
        <dbReference type="Pfam" id="PF03328"/>
    </source>
</evidence>
<dbReference type="Gene3D" id="3.20.20.60">
    <property type="entry name" value="Phosphoenolpyruvate-binding domains"/>
    <property type="match status" value="1"/>
</dbReference>
<organism evidence="5 6">
    <name type="scientific">Neisseria shayeganii 871</name>
    <dbReference type="NCBI Taxonomy" id="1032488"/>
    <lineage>
        <taxon>Bacteria</taxon>
        <taxon>Pseudomonadati</taxon>
        <taxon>Pseudomonadota</taxon>
        <taxon>Betaproteobacteria</taxon>
        <taxon>Neisseriales</taxon>
        <taxon>Neisseriaceae</taxon>
        <taxon>Neisseria</taxon>
    </lineage>
</organism>
<comment type="similarity">
    <text evidence="1">Belongs to the HpcH/HpaI aldolase family.</text>
</comment>
<dbReference type="AlphaFoldDB" id="G4CIP0"/>
<evidence type="ECO:0000256" key="3">
    <source>
        <dbReference type="ARBA" id="ARBA00023239"/>
    </source>
</evidence>
<accession>G4CIP0</accession>
<evidence type="ECO:0000313" key="5">
    <source>
        <dbReference type="EMBL" id="EGY52287.1"/>
    </source>
</evidence>
<evidence type="ECO:0000256" key="1">
    <source>
        <dbReference type="ARBA" id="ARBA00005568"/>
    </source>
</evidence>
<dbReference type="FunFam" id="3.20.20.60:FF:000004">
    <property type="entry name" value="5-keto-4-deoxy-D-glucarate aldolase"/>
    <property type="match status" value="1"/>
</dbReference>
<protein>
    <submittedName>
        <fullName evidence="5">2,4-dihydroxyhept-2-ene-1,7-dioic acid aldolase</fullName>
        <ecNumber evidence="5">4.1.2.-</ecNumber>
    </submittedName>
</protein>
<dbReference type="InterPro" id="IPR015813">
    <property type="entry name" value="Pyrv/PenolPyrv_kinase-like_dom"/>
</dbReference>
<dbReference type="GO" id="GO:0005737">
    <property type="term" value="C:cytoplasm"/>
    <property type="evidence" value="ECO:0007669"/>
    <property type="project" value="UniProtKB-ARBA"/>
</dbReference>
<dbReference type="PANTHER" id="PTHR30502">
    <property type="entry name" value="2-KETO-3-DEOXY-L-RHAMNONATE ALDOLASE"/>
    <property type="match status" value="1"/>
</dbReference>
<dbReference type="PATRIC" id="fig|1032488.3.peg.1400"/>
<evidence type="ECO:0000256" key="2">
    <source>
        <dbReference type="ARBA" id="ARBA00022723"/>
    </source>
</evidence>
<name>G4CIP0_9NEIS</name>
<keyword evidence="6" id="KW-1185">Reference proteome</keyword>
<dbReference type="GO" id="GO:0046872">
    <property type="term" value="F:metal ion binding"/>
    <property type="evidence" value="ECO:0007669"/>
    <property type="project" value="UniProtKB-KW"/>
</dbReference>
<keyword evidence="3 5" id="KW-0456">Lyase</keyword>
<feature type="domain" description="HpcH/HpaI aldolase/citrate lyase" evidence="4">
    <location>
        <begin position="23"/>
        <end position="250"/>
    </location>
</feature>
<dbReference type="InterPro" id="IPR005000">
    <property type="entry name" value="Aldolase/citrate-lyase_domain"/>
</dbReference>
<reference evidence="5 6" key="1">
    <citation type="submission" date="2011-05" db="EMBL/GenBank/DDBJ databases">
        <authorList>
            <person name="Muzny D."/>
            <person name="Qin X."/>
            <person name="Deng J."/>
            <person name="Jiang H."/>
            <person name="Liu Y."/>
            <person name="Qu J."/>
            <person name="Song X.-Z."/>
            <person name="Zhang L."/>
            <person name="Thornton R."/>
            <person name="Coyle M."/>
            <person name="Francisco L."/>
            <person name="Jackson L."/>
            <person name="Javaid M."/>
            <person name="Korchina V."/>
            <person name="Kovar C."/>
            <person name="Mata R."/>
            <person name="Mathew T."/>
            <person name="Ngo R."/>
            <person name="Nguyen L."/>
            <person name="Nguyen N."/>
            <person name="Okwuonu G."/>
            <person name="Ongeri F."/>
            <person name="Pham C."/>
            <person name="Simmons D."/>
            <person name="Wilczek-Boney K."/>
            <person name="Hale W."/>
            <person name="Jakkamsetti A."/>
            <person name="Pham P."/>
            <person name="Ruth R."/>
            <person name="San Lucas F."/>
            <person name="Warren J."/>
            <person name="Zhang J."/>
            <person name="Zhao Z."/>
            <person name="Zhou C."/>
            <person name="Zhu D."/>
            <person name="Lee S."/>
            <person name="Bess C."/>
            <person name="Blankenburg K."/>
            <person name="Forbes L."/>
            <person name="Fu Q."/>
            <person name="Gubbala S."/>
            <person name="Hirani K."/>
            <person name="Jayaseelan J.C."/>
            <person name="Lara F."/>
            <person name="Munidasa M."/>
            <person name="Palculict T."/>
            <person name="Patil S."/>
            <person name="Pu L.-L."/>
            <person name="Saada N."/>
            <person name="Tang L."/>
            <person name="Weissenberger G."/>
            <person name="Zhu Y."/>
            <person name="Hemphill L."/>
            <person name="Shang Y."/>
            <person name="Youmans B."/>
            <person name="Ayvaz T."/>
            <person name="Ross M."/>
            <person name="Santibanez J."/>
            <person name="Aqrawi P."/>
            <person name="Gross S."/>
            <person name="Joshi V."/>
            <person name="Fowler G."/>
            <person name="Nazareth L."/>
            <person name="Reid J."/>
            <person name="Worley K."/>
            <person name="Petrosino J."/>
            <person name="Highlander S."/>
            <person name="Gibbs R."/>
        </authorList>
    </citation>
    <scope>NUCLEOTIDE SEQUENCE [LARGE SCALE GENOMIC DNA]</scope>
    <source>
        <strain evidence="5 6">871</strain>
    </source>
</reference>
<dbReference type="EMBL" id="AGAY01000054">
    <property type="protein sequence ID" value="EGY52287.1"/>
    <property type="molecule type" value="Genomic_DNA"/>
</dbReference>
<dbReference type="SUPFAM" id="SSF51621">
    <property type="entry name" value="Phosphoenolpyruvate/pyruvate domain"/>
    <property type="match status" value="1"/>
</dbReference>
<dbReference type="PANTHER" id="PTHR30502:SF0">
    <property type="entry name" value="PHOSPHOENOLPYRUVATE CARBOXYLASE FAMILY PROTEIN"/>
    <property type="match status" value="1"/>
</dbReference>
<keyword evidence="2" id="KW-0479">Metal-binding</keyword>